<keyword evidence="14" id="KW-1185">Reference proteome</keyword>
<accession>A0A0G4KVW2</accession>
<gene>
    <name evidence="12" type="ORF">BN1708_010951</name>
    <name evidence="13" type="ORF">HYQ45_014677</name>
</gene>
<reference evidence="13" key="2">
    <citation type="journal article" date="2021" name="Mol. Plant Pathol.">
        <title>A 20-kb lineage-specific genomic region tames virulence in pathogenic amphidiploid Verticillium longisporum.</title>
        <authorList>
            <person name="Harting R."/>
            <person name="Starke J."/>
            <person name="Kusch H."/>
            <person name="Poggeler S."/>
            <person name="Maurus I."/>
            <person name="Schluter R."/>
            <person name="Landesfeind M."/>
            <person name="Bulla I."/>
            <person name="Nowrousian M."/>
            <person name="de Jonge R."/>
            <person name="Stahlhut G."/>
            <person name="Hoff K.J."/>
            <person name="Asshauer K.P."/>
            <person name="Thurmer A."/>
            <person name="Stanke M."/>
            <person name="Daniel R."/>
            <person name="Morgenstern B."/>
            <person name="Thomma B.P.H.J."/>
            <person name="Kronstad J.W."/>
            <person name="Braus-Stromeyer S.A."/>
            <person name="Braus G.H."/>
        </authorList>
    </citation>
    <scope>NUCLEOTIDE SEQUENCE</scope>
    <source>
        <strain evidence="13">Vl32</strain>
    </source>
</reference>
<dbReference type="GO" id="GO:0046872">
    <property type="term" value="F:metal ion binding"/>
    <property type="evidence" value="ECO:0007669"/>
    <property type="project" value="UniProtKB-KW"/>
</dbReference>
<dbReference type="CDD" id="cd04275">
    <property type="entry name" value="ZnMc_pappalysin_like"/>
    <property type="match status" value="1"/>
</dbReference>
<evidence type="ECO:0000259" key="11">
    <source>
        <dbReference type="Pfam" id="PF05572"/>
    </source>
</evidence>
<dbReference type="SUPFAM" id="SSF55486">
    <property type="entry name" value="Metalloproteases ('zincins'), catalytic domain"/>
    <property type="match status" value="1"/>
</dbReference>
<evidence type="ECO:0000256" key="6">
    <source>
        <dbReference type="ARBA" id="ARBA00022801"/>
    </source>
</evidence>
<dbReference type="AlphaFoldDB" id="A0A0G4KVW2"/>
<feature type="chain" id="PRO_5044366206" evidence="10">
    <location>
        <begin position="19"/>
        <end position="284"/>
    </location>
</feature>
<dbReference type="PANTHER" id="PTHR47466">
    <property type="match status" value="1"/>
</dbReference>
<feature type="domain" description="Peptidase M43 pregnancy-associated plasma-A" evidence="11">
    <location>
        <begin position="139"/>
        <end position="276"/>
    </location>
</feature>
<keyword evidence="8 13" id="KW-0482">Metalloprotease</keyword>
<evidence type="ECO:0000256" key="5">
    <source>
        <dbReference type="ARBA" id="ARBA00022729"/>
    </source>
</evidence>
<evidence type="ECO:0000256" key="4">
    <source>
        <dbReference type="ARBA" id="ARBA00022723"/>
    </source>
</evidence>
<dbReference type="EMBL" id="CVQH01005002">
    <property type="protein sequence ID" value="CRK13801.1"/>
    <property type="molecule type" value="Genomic_DNA"/>
</dbReference>
<dbReference type="EMBL" id="JAEMWZ010000379">
    <property type="protein sequence ID" value="KAG7120891.1"/>
    <property type="molecule type" value="Genomic_DNA"/>
</dbReference>
<dbReference type="Pfam" id="PF05572">
    <property type="entry name" value="Peptidase_M43"/>
    <property type="match status" value="1"/>
</dbReference>
<evidence type="ECO:0000256" key="8">
    <source>
        <dbReference type="ARBA" id="ARBA00023049"/>
    </source>
</evidence>
<dbReference type="GO" id="GO:0006508">
    <property type="term" value="P:proteolysis"/>
    <property type="evidence" value="ECO:0007669"/>
    <property type="project" value="UniProtKB-KW"/>
</dbReference>
<dbReference type="STRING" id="100787.A0A0G4KVW2"/>
<evidence type="ECO:0000313" key="12">
    <source>
        <dbReference type="EMBL" id="CRK13801.1"/>
    </source>
</evidence>
<reference evidence="12 14" key="1">
    <citation type="submission" date="2015-05" db="EMBL/GenBank/DDBJ databases">
        <authorList>
            <person name="Wang D.B."/>
            <person name="Wang M."/>
        </authorList>
    </citation>
    <scope>NUCLEOTIDE SEQUENCE [LARGE SCALE GENOMIC DNA]</scope>
    <source>
        <strain evidence="12">VL1</strain>
    </source>
</reference>
<keyword evidence="5 10" id="KW-0732">Signal</keyword>
<dbReference type="InterPro" id="IPR024079">
    <property type="entry name" value="MetalloPept_cat_dom_sf"/>
</dbReference>
<dbReference type="Gene3D" id="3.40.390.10">
    <property type="entry name" value="Collagenase (Catalytic Domain)"/>
    <property type="match status" value="1"/>
</dbReference>
<dbReference type="OrthoDB" id="536211at2759"/>
<name>A0A0G4KVW2_VERLO</name>
<proteinExistence type="inferred from homology"/>
<feature type="signal peptide" evidence="10">
    <location>
        <begin position="1"/>
        <end position="18"/>
    </location>
</feature>
<keyword evidence="7" id="KW-0862">Zinc</keyword>
<keyword evidence="6" id="KW-0378">Hydrolase</keyword>
<comment type="function">
    <text evidence="1">Secreted metalloproteinase that allows assimilation of proteinaceous substrates.</text>
</comment>
<keyword evidence="4" id="KW-0479">Metal-binding</keyword>
<keyword evidence="9" id="KW-1015">Disulfide bond</keyword>
<evidence type="ECO:0000256" key="3">
    <source>
        <dbReference type="ARBA" id="ARBA00022670"/>
    </source>
</evidence>
<sequence length="284" mass="30334">MLFKSLFVAAATAVGVSGHVAREAPRNFGCGTHEPSAEHVGMSKVLAAQEARVLESGNLTARATINVNVYFHVVAASQTVANGYLTDKMVSDQIAVLNQDFAPHDVAFRLAGTDRTVNTGWARDSNEIAMKRALRKGTYKDLNLYTQVTLVDNALGYAYFPTSGATSGSTTFIRDGVSIKAQTVPGGTQAGFNLGKTGTHEVGHWLGLYHTFQGGCTGSGDQVSDTPAQASFSSGCPIGRDSCPGQAGLDPIHNYMDYSDDSCYEEFTPGQDARIHSFWTTYRA</sequence>
<protein>
    <submittedName>
        <fullName evidence="13">Extracellular metalloprotease like protein</fullName>
    </submittedName>
</protein>
<dbReference type="GO" id="GO:0008237">
    <property type="term" value="F:metallopeptidase activity"/>
    <property type="evidence" value="ECO:0007669"/>
    <property type="project" value="UniProtKB-KW"/>
</dbReference>
<dbReference type="Proteomes" id="UP000689129">
    <property type="component" value="Unassembled WGS sequence"/>
</dbReference>
<evidence type="ECO:0000256" key="7">
    <source>
        <dbReference type="ARBA" id="ARBA00022833"/>
    </source>
</evidence>
<evidence type="ECO:0000256" key="9">
    <source>
        <dbReference type="ARBA" id="ARBA00023157"/>
    </source>
</evidence>
<evidence type="ECO:0000313" key="13">
    <source>
        <dbReference type="EMBL" id="KAG7120891.1"/>
    </source>
</evidence>
<evidence type="ECO:0000313" key="14">
    <source>
        <dbReference type="Proteomes" id="UP000044602"/>
    </source>
</evidence>
<keyword evidence="3 13" id="KW-0645">Protease</keyword>
<organism evidence="12 14">
    <name type="scientific">Verticillium longisporum</name>
    <name type="common">Verticillium dahliae var. longisporum</name>
    <dbReference type="NCBI Taxonomy" id="100787"/>
    <lineage>
        <taxon>Eukaryota</taxon>
        <taxon>Fungi</taxon>
        <taxon>Dikarya</taxon>
        <taxon>Ascomycota</taxon>
        <taxon>Pezizomycotina</taxon>
        <taxon>Sordariomycetes</taxon>
        <taxon>Hypocreomycetidae</taxon>
        <taxon>Glomerellales</taxon>
        <taxon>Plectosphaerellaceae</taxon>
        <taxon>Verticillium</taxon>
    </lineage>
</organism>
<dbReference type="PANTHER" id="PTHR47466:SF1">
    <property type="entry name" value="METALLOPROTEASE MEP1 (AFU_ORTHOLOGUE AFUA_1G07730)-RELATED"/>
    <property type="match status" value="1"/>
</dbReference>
<evidence type="ECO:0000256" key="10">
    <source>
        <dbReference type="SAM" id="SignalP"/>
    </source>
</evidence>
<dbReference type="InterPro" id="IPR008754">
    <property type="entry name" value="Peptidase_M43"/>
</dbReference>
<evidence type="ECO:0000256" key="2">
    <source>
        <dbReference type="ARBA" id="ARBA00008721"/>
    </source>
</evidence>
<evidence type="ECO:0000256" key="1">
    <source>
        <dbReference type="ARBA" id="ARBA00003174"/>
    </source>
</evidence>
<comment type="similarity">
    <text evidence="2">Belongs to the peptidase M43B family.</text>
</comment>
<dbReference type="Proteomes" id="UP000044602">
    <property type="component" value="Unassembled WGS sequence"/>
</dbReference>